<comment type="caution">
    <text evidence="14">The sequence shown here is derived from an EMBL/GenBank/DDBJ whole genome shotgun (WGS) entry which is preliminary data.</text>
</comment>
<dbReference type="Pfam" id="PF09261">
    <property type="entry name" value="Alpha-mann_mid"/>
    <property type="match status" value="1"/>
</dbReference>
<dbReference type="Gene3D" id="3.20.110.10">
    <property type="entry name" value="Glycoside hydrolase 38, N terminal domain"/>
    <property type="match status" value="1"/>
</dbReference>
<dbReference type="SUPFAM" id="SSF88688">
    <property type="entry name" value="Families 57/38 glycoside transferase middle domain"/>
    <property type="match status" value="1"/>
</dbReference>
<keyword evidence="15" id="KW-1185">Reference proteome</keyword>
<evidence type="ECO:0000256" key="7">
    <source>
        <dbReference type="ARBA" id="ARBA00022833"/>
    </source>
</evidence>
<dbReference type="InterPro" id="IPR015341">
    <property type="entry name" value="Glyco_hydro_38_cen"/>
</dbReference>
<keyword evidence="10 11" id="KW-0326">Glycosidase</keyword>
<dbReference type="GO" id="GO:0004559">
    <property type="term" value="F:alpha-mannosidase activity"/>
    <property type="evidence" value="ECO:0007669"/>
    <property type="project" value="UniProtKB-EC"/>
</dbReference>
<dbReference type="AlphaFoldDB" id="A0AAV6V332"/>
<dbReference type="InterPro" id="IPR048534">
    <property type="entry name" value="Man2a1-like_dom"/>
</dbReference>
<proteinExistence type="inferred from homology"/>
<evidence type="ECO:0000256" key="1">
    <source>
        <dbReference type="ARBA" id="ARBA00000365"/>
    </source>
</evidence>
<dbReference type="Gene3D" id="2.70.98.30">
    <property type="entry name" value="Golgi alpha-mannosidase II, domain 4"/>
    <property type="match status" value="1"/>
</dbReference>
<dbReference type="Pfam" id="PF17677">
    <property type="entry name" value="Glyco_hydro38C2"/>
    <property type="match status" value="1"/>
</dbReference>
<dbReference type="FunFam" id="1.20.1270.50:FF:000002">
    <property type="entry name" value="Alpha-mannosidase"/>
    <property type="match status" value="1"/>
</dbReference>
<protein>
    <recommendedName>
        <fullName evidence="3 11">Alpha-mannosidase</fullName>
        <ecNumber evidence="11">3.2.1.-</ecNumber>
    </recommendedName>
</protein>
<evidence type="ECO:0000256" key="9">
    <source>
        <dbReference type="ARBA" id="ARBA00023180"/>
    </source>
</evidence>
<dbReference type="SMART" id="SM00872">
    <property type="entry name" value="Alpha-mann_mid"/>
    <property type="match status" value="1"/>
</dbReference>
<evidence type="ECO:0000313" key="15">
    <source>
        <dbReference type="Proteomes" id="UP000827092"/>
    </source>
</evidence>
<evidence type="ECO:0000313" key="14">
    <source>
        <dbReference type="EMBL" id="KAG8190301.1"/>
    </source>
</evidence>
<evidence type="ECO:0000256" key="5">
    <source>
        <dbReference type="ARBA" id="ARBA00022729"/>
    </source>
</evidence>
<dbReference type="Pfam" id="PF21260">
    <property type="entry name" value="Laman-like_dom"/>
    <property type="match status" value="1"/>
</dbReference>
<dbReference type="InterPro" id="IPR050843">
    <property type="entry name" value="Glycosyl_Hydrlase_38"/>
</dbReference>
<dbReference type="PANTHER" id="PTHR11607">
    <property type="entry name" value="ALPHA-MANNOSIDASE"/>
    <property type="match status" value="1"/>
</dbReference>
<dbReference type="SUPFAM" id="SSF74650">
    <property type="entry name" value="Galactose mutarotase-like"/>
    <property type="match status" value="1"/>
</dbReference>
<keyword evidence="4 11" id="KW-0479">Metal-binding</keyword>
<evidence type="ECO:0000256" key="4">
    <source>
        <dbReference type="ARBA" id="ARBA00022723"/>
    </source>
</evidence>
<evidence type="ECO:0000256" key="2">
    <source>
        <dbReference type="ARBA" id="ARBA00009792"/>
    </source>
</evidence>
<dbReference type="InterPro" id="IPR011013">
    <property type="entry name" value="Gal_mutarotase_sf_dom"/>
</dbReference>
<dbReference type="GO" id="GO:0030246">
    <property type="term" value="F:carbohydrate binding"/>
    <property type="evidence" value="ECO:0007669"/>
    <property type="project" value="InterPro"/>
</dbReference>
<evidence type="ECO:0000256" key="10">
    <source>
        <dbReference type="ARBA" id="ARBA00023295"/>
    </source>
</evidence>
<dbReference type="InterPro" id="IPR037094">
    <property type="entry name" value="Glyco_hydro_38_cen_sf"/>
</dbReference>
<dbReference type="FunFam" id="3.20.110.10:FF:000001">
    <property type="entry name" value="Alpha-mannosidase"/>
    <property type="match status" value="1"/>
</dbReference>
<dbReference type="InterPro" id="IPR011682">
    <property type="entry name" value="Glyco_hydro_38_C"/>
</dbReference>
<dbReference type="GO" id="GO:0005764">
    <property type="term" value="C:lysosome"/>
    <property type="evidence" value="ECO:0007669"/>
    <property type="project" value="TreeGrafter"/>
</dbReference>
<dbReference type="EMBL" id="JAFNEN010000187">
    <property type="protein sequence ID" value="KAG8190301.1"/>
    <property type="molecule type" value="Genomic_DNA"/>
</dbReference>
<keyword evidence="6 11" id="KW-0378">Hydrolase</keyword>
<sequence>MHTHDDVGWLQTVDGYYDTWVREIITSVVSTLMQNENRKFIYVESAFFTRWWEEQTDLTKEYVRRLVNDGRLEFISGGWSMNDEATTQYLAIIDQMTFGLRWLNETFGTCGHPKVGWQIDTFGHSKEQASIFAQMKFDGLFVGRLHYQDKIQREETKTMELIWKASESLGKKANIFTGVLPNVYWPPKGFCFDNFCSDEELTKENINYKAHNFISIAQEQAKHYATNHIVMTMGMDFHYRDAPKWFRNMDYLISYINSLQSVGMNVSMFYSTPTCYLKSLNNANKTWTTMQSDFLPYASNRHEYWTGFYTSRPALKYHARRTNAFLQVCKQLVTLADVENADIITLKKAVGVVQHHDGITGTEKQHVADDYSRMLSQGYALCEDAVGRSMRILLSNDTILPKLHFCENLNISKCTFTEMENQYLVVIYNSFAHPVKTYVRLPVVNEGFTVRQVTKRRRFVPAQVIPIPPSVISLPERSSLAVNELVFPVSLPPLGFSIYGVKTLSVQERRGQPNLEELYYISPHYEPVLDMESGRLPFMIQDAVIQNEMFQVVIDGHSGLLKHIFLVQSNTRVPMKQSFYFYEGMPGYRMERASGAYAFNPQHDTAYPLAENITYRVFKGPLVEEIHQFYTPWIHQIIRLYKGQNSIEFDWVVGPIPVQDHIGREIITRFDTGLNNDGVFYTDSNGRETVKRVRNHQDTFQWNITEKIAGNYYPVTSWIYMKDEAQNVMFSILPDRAEGGSSVKDGSLELMLHRRLLYDDGYGVAEALNEPGFDGRGLVVRGSHLLTLGPPEEMMPLNKKLAKMRFHEPTIAFAKVAYSNLSRHALNEFRGLKRRLPQNVHVLTLERLDSHRVLLRLEHFNEKSDDPLSTGSVTVSLGNLFRPFRVVYYQETNLSANKYLYEVDPLKWRSQDDEDSPQSESTTNDINAAMESSTSDYIVSDAESDSLRITLKPMEIRTFILKVDYHISY</sequence>
<dbReference type="InterPro" id="IPR000602">
    <property type="entry name" value="Glyco_hydro_38_N"/>
</dbReference>
<dbReference type="Gene3D" id="1.20.1270.50">
    <property type="entry name" value="Glycoside hydrolase family 38, central domain"/>
    <property type="match status" value="2"/>
</dbReference>
<comment type="similarity">
    <text evidence="2 11">Belongs to the glycosyl hydrolase 38 family.</text>
</comment>
<dbReference type="FunFam" id="2.70.98.30:FF:000003">
    <property type="entry name" value="Alpha-mannosidase"/>
    <property type="match status" value="1"/>
</dbReference>
<evidence type="ECO:0000256" key="11">
    <source>
        <dbReference type="RuleBase" id="RU361199"/>
    </source>
</evidence>
<keyword evidence="8" id="KW-1015">Disulfide bond</keyword>
<feature type="region of interest" description="Disordered" evidence="12">
    <location>
        <begin position="909"/>
        <end position="930"/>
    </location>
</feature>
<evidence type="ECO:0000256" key="3">
    <source>
        <dbReference type="ARBA" id="ARBA00012752"/>
    </source>
</evidence>
<evidence type="ECO:0000256" key="8">
    <source>
        <dbReference type="ARBA" id="ARBA00023157"/>
    </source>
</evidence>
<organism evidence="14 15">
    <name type="scientific">Oedothorax gibbosus</name>
    <dbReference type="NCBI Taxonomy" id="931172"/>
    <lineage>
        <taxon>Eukaryota</taxon>
        <taxon>Metazoa</taxon>
        <taxon>Ecdysozoa</taxon>
        <taxon>Arthropoda</taxon>
        <taxon>Chelicerata</taxon>
        <taxon>Arachnida</taxon>
        <taxon>Araneae</taxon>
        <taxon>Araneomorphae</taxon>
        <taxon>Entelegynae</taxon>
        <taxon>Araneoidea</taxon>
        <taxon>Linyphiidae</taxon>
        <taxon>Erigoninae</taxon>
        <taxon>Oedothorax</taxon>
    </lineage>
</organism>
<dbReference type="GO" id="GO:0046872">
    <property type="term" value="F:metal ion binding"/>
    <property type="evidence" value="ECO:0007669"/>
    <property type="project" value="UniProtKB-KW"/>
</dbReference>
<dbReference type="Pfam" id="PF01074">
    <property type="entry name" value="Glyco_hydro_38N"/>
    <property type="match status" value="1"/>
</dbReference>
<comment type="catalytic activity">
    <reaction evidence="1">
        <text>Hydrolysis of terminal, non-reducing alpha-D-mannose residues in alpha-D-mannosides.</text>
        <dbReference type="EC" id="3.2.1.24"/>
    </reaction>
</comment>
<keyword evidence="5" id="KW-0732">Signal</keyword>
<feature type="domain" description="Glycoside hydrolase family 38 central" evidence="13">
    <location>
        <begin position="303"/>
        <end position="375"/>
    </location>
</feature>
<keyword evidence="7 11" id="KW-0862">Zinc</keyword>
<dbReference type="InterPro" id="IPR027291">
    <property type="entry name" value="Glyco_hydro_38_N_sf"/>
</dbReference>
<keyword evidence="9" id="KW-0325">Glycoprotein</keyword>
<name>A0AAV6V332_9ARAC</name>
<comment type="cofactor">
    <cofactor evidence="11">
        <name>Zn(2+)</name>
        <dbReference type="ChEBI" id="CHEBI:29105"/>
    </cofactor>
    <text evidence="11">Binds 1 zinc ion per subunit.</text>
</comment>
<gene>
    <name evidence="14" type="ORF">JTE90_012589</name>
</gene>
<reference evidence="14 15" key="1">
    <citation type="journal article" date="2022" name="Nat. Ecol. Evol.">
        <title>A masculinizing supergene underlies an exaggerated male reproductive morph in a spider.</title>
        <authorList>
            <person name="Hendrickx F."/>
            <person name="De Corte Z."/>
            <person name="Sonet G."/>
            <person name="Van Belleghem S.M."/>
            <person name="Kostlbacher S."/>
            <person name="Vangestel C."/>
        </authorList>
    </citation>
    <scope>NUCLEOTIDE SEQUENCE [LARGE SCALE GENOMIC DNA]</scope>
    <source>
        <strain evidence="14">W744_W776</strain>
    </source>
</reference>
<dbReference type="InterPro" id="IPR041147">
    <property type="entry name" value="GH38_C"/>
</dbReference>
<dbReference type="InterPro" id="IPR013780">
    <property type="entry name" value="Glyco_hydro_b"/>
</dbReference>
<dbReference type="Pfam" id="PF07748">
    <property type="entry name" value="Glyco_hydro_38C"/>
    <property type="match status" value="1"/>
</dbReference>
<dbReference type="GO" id="GO:0006013">
    <property type="term" value="P:mannose metabolic process"/>
    <property type="evidence" value="ECO:0007669"/>
    <property type="project" value="InterPro"/>
</dbReference>
<dbReference type="Proteomes" id="UP000827092">
    <property type="component" value="Unassembled WGS sequence"/>
</dbReference>
<dbReference type="Gene3D" id="2.60.40.1360">
    <property type="match status" value="1"/>
</dbReference>
<dbReference type="EC" id="3.2.1.-" evidence="11"/>
<dbReference type="FunFam" id="1.20.1270.50:FF:000003">
    <property type="entry name" value="Alpha-mannosidase"/>
    <property type="match status" value="1"/>
</dbReference>
<evidence type="ECO:0000256" key="6">
    <source>
        <dbReference type="ARBA" id="ARBA00022801"/>
    </source>
</evidence>
<dbReference type="InterPro" id="IPR028995">
    <property type="entry name" value="Glyco_hydro_57/38_cen_sf"/>
</dbReference>
<dbReference type="SUPFAM" id="SSF88713">
    <property type="entry name" value="Glycoside hydrolase/deacetylase"/>
    <property type="match status" value="1"/>
</dbReference>
<dbReference type="CDD" id="cd10810">
    <property type="entry name" value="GH38N_AMII_LAM_like"/>
    <property type="match status" value="1"/>
</dbReference>
<evidence type="ECO:0000256" key="12">
    <source>
        <dbReference type="SAM" id="MobiDB-lite"/>
    </source>
</evidence>
<accession>A0AAV6V332</accession>
<evidence type="ECO:0000259" key="13">
    <source>
        <dbReference type="SMART" id="SM00872"/>
    </source>
</evidence>
<dbReference type="InterPro" id="IPR011330">
    <property type="entry name" value="Glyco_hydro/deAcase_b/a-brl"/>
</dbReference>
<dbReference type="PANTHER" id="PTHR11607:SF3">
    <property type="entry name" value="LYSOSOMAL ALPHA-MANNOSIDASE"/>
    <property type="match status" value="1"/>
</dbReference>
<dbReference type="Gene3D" id="2.60.40.1180">
    <property type="entry name" value="Golgi alpha-mannosidase II"/>
    <property type="match status" value="1"/>
</dbReference>